<dbReference type="PRINTS" id="PR01078">
    <property type="entry name" value="AMINACHANNEL"/>
</dbReference>
<keyword evidence="7" id="KW-0915">Sodium</keyword>
<name>A0AA38IFV2_9CUCU</name>
<comment type="caution">
    <text evidence="14">The sequence shown here is derived from an EMBL/GenBank/DDBJ whole genome shotgun (WGS) entry which is preliminary data.</text>
</comment>
<evidence type="ECO:0000256" key="10">
    <source>
        <dbReference type="ARBA" id="ARBA00023201"/>
    </source>
</evidence>
<keyword evidence="9" id="KW-0472">Membrane</keyword>
<dbReference type="PANTHER" id="PTHR11690:SF288">
    <property type="entry name" value="AMILORIDE-SENSITIVE NA+ CHANNEL-RELATED"/>
    <property type="match status" value="1"/>
</dbReference>
<dbReference type="Pfam" id="PF00858">
    <property type="entry name" value="ASC"/>
    <property type="match status" value="1"/>
</dbReference>
<dbReference type="GO" id="GO:0005886">
    <property type="term" value="C:plasma membrane"/>
    <property type="evidence" value="ECO:0007669"/>
    <property type="project" value="TreeGrafter"/>
</dbReference>
<dbReference type="Proteomes" id="UP001168821">
    <property type="component" value="Unassembled WGS sequence"/>
</dbReference>
<comment type="similarity">
    <text evidence="2 12">Belongs to the amiloride-sensitive sodium channel (TC 1.A.6) family.</text>
</comment>
<evidence type="ECO:0000256" key="12">
    <source>
        <dbReference type="RuleBase" id="RU000679"/>
    </source>
</evidence>
<keyword evidence="11 12" id="KW-0407">Ion channel</keyword>
<keyword evidence="5 12" id="KW-0812">Transmembrane</keyword>
<dbReference type="Gene3D" id="1.10.287.770">
    <property type="entry name" value="YojJ-like"/>
    <property type="match status" value="1"/>
</dbReference>
<evidence type="ECO:0000256" key="7">
    <source>
        <dbReference type="ARBA" id="ARBA00023053"/>
    </source>
</evidence>
<evidence type="ECO:0000313" key="14">
    <source>
        <dbReference type="EMBL" id="KAJ3654363.1"/>
    </source>
</evidence>
<keyword evidence="6" id="KW-1133">Transmembrane helix</keyword>
<keyword evidence="8 12" id="KW-0406">Ion transport</keyword>
<dbReference type="AlphaFoldDB" id="A0AA38IFV2"/>
<gene>
    <name evidence="14" type="ORF">Zmor_013555</name>
</gene>
<evidence type="ECO:0000256" key="9">
    <source>
        <dbReference type="ARBA" id="ARBA00023136"/>
    </source>
</evidence>
<dbReference type="PANTHER" id="PTHR11690">
    <property type="entry name" value="AMILORIDE-SENSITIVE SODIUM CHANNEL-RELATED"/>
    <property type="match status" value="1"/>
</dbReference>
<evidence type="ECO:0000256" key="6">
    <source>
        <dbReference type="ARBA" id="ARBA00022989"/>
    </source>
</evidence>
<dbReference type="InterPro" id="IPR001873">
    <property type="entry name" value="ENaC"/>
</dbReference>
<evidence type="ECO:0000256" key="4">
    <source>
        <dbReference type="ARBA" id="ARBA00022461"/>
    </source>
</evidence>
<keyword evidence="15" id="KW-1185">Reference proteome</keyword>
<dbReference type="EMBL" id="JALNTZ010000004">
    <property type="protein sequence ID" value="KAJ3654363.1"/>
    <property type="molecule type" value="Genomic_DNA"/>
</dbReference>
<evidence type="ECO:0000256" key="13">
    <source>
        <dbReference type="SAM" id="MobiDB-lite"/>
    </source>
</evidence>
<feature type="region of interest" description="Disordered" evidence="13">
    <location>
        <begin position="1"/>
        <end position="20"/>
    </location>
</feature>
<comment type="subcellular location">
    <subcellularLocation>
        <location evidence="1">Membrane</location>
        <topology evidence="1">Multi-pass membrane protein</topology>
    </subcellularLocation>
</comment>
<evidence type="ECO:0000256" key="2">
    <source>
        <dbReference type="ARBA" id="ARBA00007193"/>
    </source>
</evidence>
<accession>A0AA38IFV2</accession>
<evidence type="ECO:0000256" key="3">
    <source>
        <dbReference type="ARBA" id="ARBA00022448"/>
    </source>
</evidence>
<evidence type="ECO:0008006" key="16">
    <source>
        <dbReference type="Google" id="ProtNLM"/>
    </source>
</evidence>
<evidence type="ECO:0000256" key="1">
    <source>
        <dbReference type="ARBA" id="ARBA00004141"/>
    </source>
</evidence>
<organism evidence="14 15">
    <name type="scientific">Zophobas morio</name>
    <dbReference type="NCBI Taxonomy" id="2755281"/>
    <lineage>
        <taxon>Eukaryota</taxon>
        <taxon>Metazoa</taxon>
        <taxon>Ecdysozoa</taxon>
        <taxon>Arthropoda</taxon>
        <taxon>Hexapoda</taxon>
        <taxon>Insecta</taxon>
        <taxon>Pterygota</taxon>
        <taxon>Neoptera</taxon>
        <taxon>Endopterygota</taxon>
        <taxon>Coleoptera</taxon>
        <taxon>Polyphaga</taxon>
        <taxon>Cucujiformia</taxon>
        <taxon>Tenebrionidae</taxon>
        <taxon>Zophobas</taxon>
    </lineage>
</organism>
<reference evidence="14" key="1">
    <citation type="journal article" date="2023" name="G3 (Bethesda)">
        <title>Whole genome assemblies of Zophobas morio and Tenebrio molitor.</title>
        <authorList>
            <person name="Kaur S."/>
            <person name="Stinson S.A."/>
            <person name="diCenzo G.C."/>
        </authorList>
    </citation>
    <scope>NUCLEOTIDE SEQUENCE</scope>
    <source>
        <strain evidence="14">QUZm001</strain>
    </source>
</reference>
<evidence type="ECO:0000256" key="11">
    <source>
        <dbReference type="ARBA" id="ARBA00023303"/>
    </source>
</evidence>
<keyword evidence="3 12" id="KW-0813">Transport</keyword>
<keyword evidence="4 12" id="KW-0894">Sodium channel</keyword>
<proteinExistence type="inferred from homology"/>
<keyword evidence="10 12" id="KW-0739">Sodium transport</keyword>
<dbReference type="GO" id="GO:0015280">
    <property type="term" value="F:ligand-gated sodium channel activity"/>
    <property type="evidence" value="ECO:0007669"/>
    <property type="project" value="TreeGrafter"/>
</dbReference>
<evidence type="ECO:0000256" key="8">
    <source>
        <dbReference type="ARBA" id="ARBA00023065"/>
    </source>
</evidence>
<evidence type="ECO:0000256" key="5">
    <source>
        <dbReference type="ARBA" id="ARBA00022692"/>
    </source>
</evidence>
<dbReference type="Gene3D" id="1.10.287.820">
    <property type="entry name" value="Acid-sensing ion channel domain"/>
    <property type="match status" value="1"/>
</dbReference>
<protein>
    <recommendedName>
        <fullName evidence="16">Sodium channel protein Nach</fullName>
    </recommendedName>
</protein>
<evidence type="ECO:0000313" key="15">
    <source>
        <dbReference type="Proteomes" id="UP001168821"/>
    </source>
</evidence>
<sequence>MSNITVTPNKREEVNKTSPVNAVEERKNRPLVQQITKYYSDFMNNSTIHGFKYLVDKEKSFIEKIWWICILTLSIYTCAVLIKSTWRKWEENPVFIALRQKSVSLWDIPFPAVTVCHGYLHSKKSIATFLPIESENTSDPCKAFSDYQTKFPSFKEPNASEILEKTAFSMDDIFSECFVADFGFDLTINCSEMFSPIFTDAGLCFSFNMLNRNDIFENFTYLPSTHLEHPKVVNWSIDDNYSQTDEHVYPQRVVTTTNYMWFSLKSSFKELGCDGKDGFKIILHHPAEIPTLARRPIYIEEPGSYDIGTKLDMTFTSNELKFYSPERRKCLYSYERRLYFFKIYTMDLCRMECLANYTLHFCHCVPFYMPHNITTNICGRNESICVGVARTYWLKYESGFLNKDLDIKPCDCLPSCTTVTYSADVVQTLHTEEIKDIIVSIRFREWEFMALERQELFGDVNFWASCGGLLGLFTGFSVISLAEMVYYLTLRWLIVLGKKVLYRLKKDQEEDVDIGPLFKWKEDRAERPAWSEISDDSLSFKALWAQWDSLCVENVFLKRARRILKSGRDSLGQSSRRYRELVKEMYDREGRYNNTTLWANVRKIGIDTFYCSDWSDTEAQVFRSELHLPCAIFKIQTGNLVWLYNLRRRKGPKLSPQGQGPYTIVTRINDILYRTRQGPKTKLKIVYLGRLMKYSSDTVDVSDRDKQN</sequence>